<dbReference type="VEuPathDB" id="VectorBase:GPAI000513"/>
<protein>
    <submittedName>
        <fullName evidence="1">Uncharacterized protein</fullName>
    </submittedName>
</protein>
<dbReference type="EnsemblMetazoa" id="GPAI032138-RA">
    <property type="protein sequence ID" value="GPAI032138-PA"/>
    <property type="gene ID" value="GPAI032138"/>
</dbReference>
<proteinExistence type="predicted"/>
<organism evidence="1 2">
    <name type="scientific">Glossina pallidipes</name>
    <name type="common">Tsetse fly</name>
    <dbReference type="NCBI Taxonomy" id="7398"/>
    <lineage>
        <taxon>Eukaryota</taxon>
        <taxon>Metazoa</taxon>
        <taxon>Ecdysozoa</taxon>
        <taxon>Arthropoda</taxon>
        <taxon>Hexapoda</taxon>
        <taxon>Insecta</taxon>
        <taxon>Pterygota</taxon>
        <taxon>Neoptera</taxon>
        <taxon>Endopterygota</taxon>
        <taxon>Diptera</taxon>
        <taxon>Brachycera</taxon>
        <taxon>Muscomorpha</taxon>
        <taxon>Hippoboscoidea</taxon>
        <taxon>Glossinidae</taxon>
        <taxon>Glossina</taxon>
    </lineage>
</organism>
<evidence type="ECO:0000313" key="1">
    <source>
        <dbReference type="EnsemblMetazoa" id="GPAI032138-PA"/>
    </source>
</evidence>
<evidence type="ECO:0000313" key="2">
    <source>
        <dbReference type="Proteomes" id="UP000092445"/>
    </source>
</evidence>
<dbReference type="AlphaFoldDB" id="A0A1A9Z0S6"/>
<dbReference type="EnsemblMetazoa" id="GPAI000513-RA">
    <property type="protein sequence ID" value="GPAI000513-PA"/>
    <property type="gene ID" value="GPAI000513"/>
</dbReference>
<reference evidence="1" key="2">
    <citation type="submission" date="2020-05" db="UniProtKB">
        <authorList>
            <consortium name="EnsemblMetazoa"/>
        </authorList>
    </citation>
    <scope>IDENTIFICATION</scope>
    <source>
        <strain evidence="1">IAEA</strain>
    </source>
</reference>
<accession>A0A1A9Z0S6</accession>
<dbReference type="Proteomes" id="UP000092445">
    <property type="component" value="Unassembled WGS sequence"/>
</dbReference>
<keyword evidence="2" id="KW-1185">Reference proteome</keyword>
<sequence>MKKWEYFQGVKGKTPSASDYNELFLVSVSFKRQNQKCDNKEMNSNFQIRLNCIIFMMASSSNQIVWKLKTLELYEAFKDNFEENFCQHLQDLKRIAFVTLSDKHRRAHTEIPYVLYLSSGDRFIYPYLQFSQSQMERFVEKDLDR</sequence>
<reference evidence="2" key="1">
    <citation type="submission" date="2014-03" db="EMBL/GenBank/DDBJ databases">
        <authorList>
            <person name="Aksoy S."/>
            <person name="Warren W."/>
            <person name="Wilson R.K."/>
        </authorList>
    </citation>
    <scope>NUCLEOTIDE SEQUENCE [LARGE SCALE GENOMIC DNA]</scope>
    <source>
        <strain evidence="2">IAEA</strain>
    </source>
</reference>
<dbReference type="VEuPathDB" id="VectorBase:GPAI032138"/>
<name>A0A1A9Z0S6_GLOPL</name>